<comment type="caution">
    <text evidence="10">The sequence shown here is derived from an EMBL/GenBank/DDBJ whole genome shotgun (WGS) entry which is preliminary data.</text>
</comment>
<dbReference type="EMBL" id="SIXI01000005">
    <property type="protein sequence ID" value="TBO29368.1"/>
    <property type="molecule type" value="Genomic_DNA"/>
</dbReference>
<keyword evidence="4 7" id="KW-0812">Transmembrane</keyword>
<dbReference type="PANTHER" id="PTHR30183:SF3">
    <property type="entry name" value="MOLYBDENUM TRANSPORT SYSTEM PERMEASE PROTEIN MODB"/>
    <property type="match status" value="1"/>
</dbReference>
<evidence type="ECO:0000256" key="8">
    <source>
        <dbReference type="SAM" id="MobiDB-lite"/>
    </source>
</evidence>
<dbReference type="OrthoDB" id="9795403at2"/>
<organism evidence="10 11">
    <name type="scientific">Aquabacterium lacunae</name>
    <dbReference type="NCBI Taxonomy" id="2528630"/>
    <lineage>
        <taxon>Bacteria</taxon>
        <taxon>Pseudomonadati</taxon>
        <taxon>Pseudomonadota</taxon>
        <taxon>Betaproteobacteria</taxon>
        <taxon>Burkholderiales</taxon>
        <taxon>Aquabacterium</taxon>
    </lineage>
</organism>
<evidence type="ECO:0000313" key="11">
    <source>
        <dbReference type="Proteomes" id="UP000292120"/>
    </source>
</evidence>
<feature type="transmembrane region" description="Helical" evidence="7">
    <location>
        <begin position="238"/>
        <end position="257"/>
    </location>
</feature>
<sequence length="278" mass="29272">MCHRPAPPPRIPGDETPGPRCPDHQIAAQSTGIQKGEQGMSDIEWAAVGFSARIAALTVLLCLPASVALASWSGGRRTRGRWLIDACIMLPLCLSPALLSALMLPLIPRVQDSALGTWLHSLGFGIQGLPEGLVVASSLFVMPLMVRLMRPAFEVVDTRRVMTARTLGASRWDAWWNVTMAQARPAVLSAAVLGFAVAWGEGSAALVLAASLGPHAVQDATVAMLLAQPTASPDSARLIQPLGWVGLGLAAVTALVSEGLHQVWRRRALPEGARGGVA</sequence>
<evidence type="ECO:0000256" key="6">
    <source>
        <dbReference type="ARBA" id="ARBA00023136"/>
    </source>
</evidence>
<feature type="transmembrane region" description="Helical" evidence="7">
    <location>
        <begin position="82"/>
        <end position="104"/>
    </location>
</feature>
<dbReference type="CDD" id="cd06261">
    <property type="entry name" value="TM_PBP2"/>
    <property type="match status" value="1"/>
</dbReference>
<feature type="transmembrane region" description="Helical" evidence="7">
    <location>
        <begin position="50"/>
        <end position="70"/>
    </location>
</feature>
<proteinExistence type="inferred from homology"/>
<name>A0A4V2JFH2_9BURK</name>
<keyword evidence="6 7" id="KW-0472">Membrane</keyword>
<evidence type="ECO:0000256" key="4">
    <source>
        <dbReference type="ARBA" id="ARBA00022692"/>
    </source>
</evidence>
<evidence type="ECO:0000256" key="1">
    <source>
        <dbReference type="ARBA" id="ARBA00004651"/>
    </source>
</evidence>
<keyword evidence="2 7" id="KW-0813">Transport</keyword>
<reference evidence="10 11" key="1">
    <citation type="submission" date="2019-02" db="EMBL/GenBank/DDBJ databases">
        <title>Aquabacterium sp. strain KMB7.</title>
        <authorList>
            <person name="Chen W.-M."/>
        </authorList>
    </citation>
    <scope>NUCLEOTIDE SEQUENCE [LARGE SCALE GENOMIC DNA]</scope>
    <source>
        <strain evidence="10 11">KMB7</strain>
    </source>
</reference>
<dbReference type="InterPro" id="IPR035906">
    <property type="entry name" value="MetI-like_sf"/>
</dbReference>
<dbReference type="InterPro" id="IPR000515">
    <property type="entry name" value="MetI-like"/>
</dbReference>
<accession>A0A4V2JFH2</accession>
<dbReference type="GO" id="GO:0055085">
    <property type="term" value="P:transmembrane transport"/>
    <property type="evidence" value="ECO:0007669"/>
    <property type="project" value="InterPro"/>
</dbReference>
<evidence type="ECO:0000256" key="2">
    <source>
        <dbReference type="ARBA" id="ARBA00022448"/>
    </source>
</evidence>
<keyword evidence="3" id="KW-1003">Cell membrane</keyword>
<keyword evidence="5 7" id="KW-1133">Transmembrane helix</keyword>
<evidence type="ECO:0000256" key="7">
    <source>
        <dbReference type="RuleBase" id="RU363032"/>
    </source>
</evidence>
<dbReference type="Proteomes" id="UP000292120">
    <property type="component" value="Unassembled WGS sequence"/>
</dbReference>
<dbReference type="GO" id="GO:0005886">
    <property type="term" value="C:plasma membrane"/>
    <property type="evidence" value="ECO:0007669"/>
    <property type="project" value="UniProtKB-SubCell"/>
</dbReference>
<dbReference type="PROSITE" id="PS50928">
    <property type="entry name" value="ABC_TM1"/>
    <property type="match status" value="1"/>
</dbReference>
<evidence type="ECO:0000256" key="5">
    <source>
        <dbReference type="ARBA" id="ARBA00022989"/>
    </source>
</evidence>
<comment type="subcellular location">
    <subcellularLocation>
        <location evidence="1 7">Cell membrane</location>
        <topology evidence="1 7">Multi-pass membrane protein</topology>
    </subcellularLocation>
</comment>
<feature type="compositionally biased region" description="Pro residues" evidence="8">
    <location>
        <begin position="1"/>
        <end position="11"/>
    </location>
</feature>
<feature type="region of interest" description="Disordered" evidence="8">
    <location>
        <begin position="1"/>
        <end position="20"/>
    </location>
</feature>
<dbReference type="Gene3D" id="1.10.3720.10">
    <property type="entry name" value="MetI-like"/>
    <property type="match status" value="1"/>
</dbReference>
<feature type="transmembrane region" description="Helical" evidence="7">
    <location>
        <begin position="124"/>
        <end position="146"/>
    </location>
</feature>
<dbReference type="SUPFAM" id="SSF161098">
    <property type="entry name" value="MetI-like"/>
    <property type="match status" value="1"/>
</dbReference>
<dbReference type="Pfam" id="PF00528">
    <property type="entry name" value="BPD_transp_1"/>
    <property type="match status" value="1"/>
</dbReference>
<evidence type="ECO:0000313" key="10">
    <source>
        <dbReference type="EMBL" id="TBO29368.1"/>
    </source>
</evidence>
<keyword evidence="11" id="KW-1185">Reference proteome</keyword>
<evidence type="ECO:0000256" key="3">
    <source>
        <dbReference type="ARBA" id="ARBA00022475"/>
    </source>
</evidence>
<dbReference type="PANTHER" id="PTHR30183">
    <property type="entry name" value="MOLYBDENUM TRANSPORT SYSTEM PERMEASE PROTEIN MODB"/>
    <property type="match status" value="1"/>
</dbReference>
<gene>
    <name evidence="10" type="ORF">EYS42_13265</name>
</gene>
<evidence type="ECO:0000259" key="9">
    <source>
        <dbReference type="PROSITE" id="PS50928"/>
    </source>
</evidence>
<feature type="transmembrane region" description="Helical" evidence="7">
    <location>
        <begin position="186"/>
        <end position="210"/>
    </location>
</feature>
<feature type="domain" description="ABC transmembrane type-1" evidence="9">
    <location>
        <begin position="48"/>
        <end position="257"/>
    </location>
</feature>
<protein>
    <submittedName>
        <fullName evidence="10">ABC transporter permease subunit</fullName>
    </submittedName>
</protein>
<dbReference type="AlphaFoldDB" id="A0A4V2JFH2"/>
<comment type="similarity">
    <text evidence="7">Belongs to the binding-protein-dependent transport system permease family.</text>
</comment>